<evidence type="ECO:0000313" key="2">
    <source>
        <dbReference type="EMBL" id="ULP44235.1"/>
    </source>
</evidence>
<gene>
    <name evidence="1" type="ORF">BN1232_02173</name>
    <name evidence="2" type="ORF">MJO58_10000</name>
</gene>
<sequence length="105" mass="11074">MTNLSVTSKYLVDVLAAAQQRTTEDFKKSATAVEGVGVNAWVSHGVACGPGNDAVVEVEARRTEALGLMIKVADDLATKLRVAAQAYEGTDQKAAQDLDTQLRPG</sequence>
<dbReference type="OrthoDB" id="4732089at2"/>
<name>A0A0E4GX20_MYCLN</name>
<evidence type="ECO:0000313" key="4">
    <source>
        <dbReference type="Proteomes" id="UP001055171"/>
    </source>
</evidence>
<keyword evidence="4" id="KW-1185">Reference proteome</keyword>
<dbReference type="AlphaFoldDB" id="A0A0E4GX20"/>
<accession>A0A0E4GX20</accession>
<protein>
    <submittedName>
        <fullName evidence="2">ESX-1 secretion-associated protein</fullName>
    </submittedName>
</protein>
<evidence type="ECO:0000313" key="1">
    <source>
        <dbReference type="EMBL" id="CQD11621.1"/>
    </source>
</evidence>
<dbReference type="EMBL" id="CTEE01000001">
    <property type="protein sequence ID" value="CQD11621.1"/>
    <property type="molecule type" value="Genomic_DNA"/>
</dbReference>
<dbReference type="STRING" id="141349.BN1232_02173"/>
<dbReference type="Proteomes" id="UP000199251">
    <property type="component" value="Unassembled WGS sequence"/>
</dbReference>
<dbReference type="GO" id="GO:0009306">
    <property type="term" value="P:protein secretion"/>
    <property type="evidence" value="ECO:0007669"/>
    <property type="project" value="InterPro"/>
</dbReference>
<dbReference type="InterPro" id="IPR022536">
    <property type="entry name" value="EspC"/>
</dbReference>
<reference evidence="1 3" key="1">
    <citation type="submission" date="2015-03" db="EMBL/GenBank/DDBJ databases">
        <authorList>
            <person name="Urmite Genomes"/>
        </authorList>
    </citation>
    <scope>NUCLEOTIDE SEQUENCE [LARGE SCALE GENOMIC DNA]</scope>
    <source>
        <strain evidence="1 3">CSUR P1491</strain>
    </source>
</reference>
<dbReference type="Pfam" id="PF10824">
    <property type="entry name" value="T7SS_ESX_EspC"/>
    <property type="match status" value="1"/>
</dbReference>
<proteinExistence type="predicted"/>
<organism evidence="1 3">
    <name type="scientific">Mycobacterium lentiflavum</name>
    <dbReference type="NCBI Taxonomy" id="141349"/>
    <lineage>
        <taxon>Bacteria</taxon>
        <taxon>Bacillati</taxon>
        <taxon>Actinomycetota</taxon>
        <taxon>Actinomycetes</taxon>
        <taxon>Mycobacteriales</taxon>
        <taxon>Mycobacteriaceae</taxon>
        <taxon>Mycobacterium</taxon>
        <taxon>Mycobacterium simiae complex</taxon>
    </lineage>
</organism>
<dbReference type="RefSeq" id="WP_090601339.1">
    <property type="nucleotide sequence ID" value="NZ_CP092423.2"/>
</dbReference>
<dbReference type="Proteomes" id="UP001055171">
    <property type="component" value="Chromosome"/>
</dbReference>
<dbReference type="EMBL" id="CP092423">
    <property type="protein sequence ID" value="ULP44235.1"/>
    <property type="molecule type" value="Genomic_DNA"/>
</dbReference>
<evidence type="ECO:0000313" key="3">
    <source>
        <dbReference type="Proteomes" id="UP000199251"/>
    </source>
</evidence>
<reference evidence="2" key="2">
    <citation type="submission" date="2022-08" db="EMBL/GenBank/DDBJ databases">
        <title>Complete genome sequence of 14 non-tuberculosis mycobacteria type-strains.</title>
        <authorList>
            <person name="Igarashi Y."/>
            <person name="Osugi A."/>
            <person name="Mitarai S."/>
        </authorList>
    </citation>
    <scope>NUCLEOTIDE SEQUENCE</scope>
    <source>
        <strain evidence="2">ATCC 51985</strain>
    </source>
</reference>